<feature type="region of interest" description="Disordered" evidence="1">
    <location>
        <begin position="34"/>
        <end position="89"/>
    </location>
</feature>
<dbReference type="EMBL" id="RJVG01000013">
    <property type="protein sequence ID" value="ROR23655.1"/>
    <property type="molecule type" value="Genomic_DNA"/>
</dbReference>
<feature type="domain" description="Peptidase M15C" evidence="2">
    <location>
        <begin position="215"/>
        <end position="298"/>
    </location>
</feature>
<evidence type="ECO:0000313" key="4">
    <source>
        <dbReference type="Proteomes" id="UP000273083"/>
    </source>
</evidence>
<keyword evidence="3" id="KW-0378">Hydrolase</keyword>
<sequence>MKVMSIFKRIILCLLILSIVGYLFLTLNGKNQESVTATEENDPKENFNDKIESEYDESSEPAKSKSTKRNAYDNDNSNIIEKESEDQMQVEKEDRITATFNTGEVNVNEYFTKIKITDEIYDRIYNKSYKKNCPLPLEDLRYLELLYYGFDGETHVGEMIVNKRIADDVISIFKELYEAEYPIERMELVDEYNADDNASMSANNSSAFNFRYIDGTTTYSNHGKGLAIDINPLYNPYVRMKNGVREVLPVSGEKYADRSIDNKYYIKKNDICYNIFTKYGFTWGGDWKNSKDYQHFEKSIK</sequence>
<evidence type="ECO:0000313" key="3">
    <source>
        <dbReference type="EMBL" id="ROR23655.1"/>
    </source>
</evidence>
<reference evidence="3 4" key="1">
    <citation type="submission" date="2018-11" db="EMBL/GenBank/DDBJ databases">
        <title>Genomic Encyclopedia of Type Strains, Phase IV (KMG-IV): sequencing the most valuable type-strain genomes for metagenomic binning, comparative biology and taxonomic classification.</title>
        <authorList>
            <person name="Goeker M."/>
        </authorList>
    </citation>
    <scope>NUCLEOTIDE SEQUENCE [LARGE SCALE GENOMIC DNA]</scope>
    <source>
        <strain evidence="3 4">DSM 26537</strain>
    </source>
</reference>
<organism evidence="3 4">
    <name type="scientific">Mobilisporobacter senegalensis</name>
    <dbReference type="NCBI Taxonomy" id="1329262"/>
    <lineage>
        <taxon>Bacteria</taxon>
        <taxon>Bacillati</taxon>
        <taxon>Bacillota</taxon>
        <taxon>Clostridia</taxon>
        <taxon>Lachnospirales</taxon>
        <taxon>Lachnospiraceae</taxon>
        <taxon>Mobilisporobacter</taxon>
    </lineage>
</organism>
<dbReference type="GO" id="GO:0004180">
    <property type="term" value="F:carboxypeptidase activity"/>
    <property type="evidence" value="ECO:0007669"/>
    <property type="project" value="UniProtKB-KW"/>
</dbReference>
<dbReference type="InterPro" id="IPR039561">
    <property type="entry name" value="Peptidase_M15C"/>
</dbReference>
<proteinExistence type="predicted"/>
<keyword evidence="3" id="KW-0121">Carboxypeptidase</keyword>
<dbReference type="SUPFAM" id="SSF55166">
    <property type="entry name" value="Hedgehog/DD-peptidase"/>
    <property type="match status" value="1"/>
</dbReference>
<comment type="caution">
    <text evidence="3">The sequence shown here is derived from an EMBL/GenBank/DDBJ whole genome shotgun (WGS) entry which is preliminary data.</text>
</comment>
<accession>A0A3N1XAA6</accession>
<name>A0A3N1XAA6_9FIRM</name>
<keyword evidence="3" id="KW-0645">Protease</keyword>
<gene>
    <name evidence="3" type="ORF">EDD66_11350</name>
</gene>
<evidence type="ECO:0000259" key="2">
    <source>
        <dbReference type="Pfam" id="PF13539"/>
    </source>
</evidence>
<evidence type="ECO:0000256" key="1">
    <source>
        <dbReference type="SAM" id="MobiDB-lite"/>
    </source>
</evidence>
<feature type="compositionally biased region" description="Basic and acidic residues" evidence="1">
    <location>
        <begin position="41"/>
        <end position="53"/>
    </location>
</feature>
<dbReference type="Gene3D" id="3.30.1380.10">
    <property type="match status" value="1"/>
</dbReference>
<dbReference type="CDD" id="cd14845">
    <property type="entry name" value="L-Ala-D-Glu_peptidase_like"/>
    <property type="match status" value="1"/>
</dbReference>
<dbReference type="Proteomes" id="UP000273083">
    <property type="component" value="Unassembled WGS sequence"/>
</dbReference>
<keyword evidence="4" id="KW-1185">Reference proteome</keyword>
<dbReference type="InterPro" id="IPR009045">
    <property type="entry name" value="Zn_M74/Hedgehog-like"/>
</dbReference>
<protein>
    <submittedName>
        <fullName evidence="3">D-alanyl-D-alanine carboxypeptidase-like protein</fullName>
    </submittedName>
</protein>
<dbReference type="AlphaFoldDB" id="A0A3N1XAA6"/>
<dbReference type="Pfam" id="PF13539">
    <property type="entry name" value="Peptidase_M15_4"/>
    <property type="match status" value="1"/>
</dbReference>